<dbReference type="InterPro" id="IPR003593">
    <property type="entry name" value="AAA+_ATPase"/>
</dbReference>
<evidence type="ECO:0000313" key="4">
    <source>
        <dbReference type="Proteomes" id="UP000053872"/>
    </source>
</evidence>
<dbReference type="GO" id="GO:0003677">
    <property type="term" value="F:DNA binding"/>
    <property type="evidence" value="ECO:0007669"/>
    <property type="project" value="TreeGrafter"/>
</dbReference>
<feature type="region of interest" description="Disordered" evidence="1">
    <location>
        <begin position="1264"/>
        <end position="1302"/>
    </location>
</feature>
<feature type="compositionally biased region" description="Basic and acidic residues" evidence="1">
    <location>
        <begin position="328"/>
        <end position="343"/>
    </location>
</feature>
<feature type="region of interest" description="Disordered" evidence="1">
    <location>
        <begin position="1104"/>
        <end position="1135"/>
    </location>
</feature>
<dbReference type="CDD" id="cd00009">
    <property type="entry name" value="AAA"/>
    <property type="match status" value="1"/>
</dbReference>
<dbReference type="InterPro" id="IPR027417">
    <property type="entry name" value="P-loop_NTPase"/>
</dbReference>
<feature type="region of interest" description="Disordered" evidence="1">
    <location>
        <begin position="760"/>
        <end position="779"/>
    </location>
</feature>
<dbReference type="InterPro" id="IPR003959">
    <property type="entry name" value="ATPase_AAA_core"/>
</dbReference>
<feature type="region of interest" description="Disordered" evidence="1">
    <location>
        <begin position="452"/>
        <end position="561"/>
    </location>
</feature>
<feature type="region of interest" description="Disordered" evidence="1">
    <location>
        <begin position="12"/>
        <end position="54"/>
    </location>
</feature>
<dbReference type="Proteomes" id="UP000053872">
    <property type="component" value="Unassembled WGS sequence"/>
</dbReference>
<feature type="compositionally biased region" description="Basic and acidic residues" evidence="1">
    <location>
        <begin position="975"/>
        <end position="1012"/>
    </location>
</feature>
<dbReference type="GO" id="GO:0005524">
    <property type="term" value="F:ATP binding"/>
    <property type="evidence" value="ECO:0007669"/>
    <property type="project" value="InterPro"/>
</dbReference>
<feature type="compositionally biased region" description="Polar residues" evidence="1">
    <location>
        <begin position="956"/>
        <end position="974"/>
    </location>
</feature>
<accession>A0A2I0M7G5</accession>
<feature type="region of interest" description="Disordered" evidence="1">
    <location>
        <begin position="382"/>
        <end position="414"/>
    </location>
</feature>
<dbReference type="GO" id="GO:0005634">
    <property type="term" value="C:nucleus"/>
    <property type="evidence" value="ECO:0007669"/>
    <property type="project" value="TreeGrafter"/>
</dbReference>
<proteinExistence type="predicted"/>
<feature type="region of interest" description="Disordered" evidence="1">
    <location>
        <begin position="1608"/>
        <end position="1639"/>
    </location>
</feature>
<feature type="region of interest" description="Disordered" evidence="1">
    <location>
        <begin position="1539"/>
        <end position="1581"/>
    </location>
</feature>
<dbReference type="SUPFAM" id="SSF52540">
    <property type="entry name" value="P-loop containing nucleoside triphosphate hydrolases"/>
    <property type="match status" value="1"/>
</dbReference>
<feature type="compositionally biased region" description="Basic residues" evidence="1">
    <location>
        <begin position="1571"/>
        <end position="1581"/>
    </location>
</feature>
<feature type="region of interest" description="Disordered" evidence="1">
    <location>
        <begin position="691"/>
        <end position="718"/>
    </location>
</feature>
<feature type="compositionally biased region" description="Basic and acidic residues" evidence="1">
    <location>
        <begin position="1104"/>
        <end position="1133"/>
    </location>
</feature>
<dbReference type="InParanoid" id="A0A2I0M7G5"/>
<evidence type="ECO:0000259" key="2">
    <source>
        <dbReference type="SMART" id="SM00382"/>
    </source>
</evidence>
<feature type="domain" description="AAA+ ATPase" evidence="2">
    <location>
        <begin position="1142"/>
        <end position="1369"/>
    </location>
</feature>
<dbReference type="Pfam" id="PF00004">
    <property type="entry name" value="AAA"/>
    <property type="match status" value="1"/>
</dbReference>
<dbReference type="FunFam" id="3.40.50.300:FF:000846">
    <property type="entry name" value="ATPase family AAA domain-containing protein 5"/>
    <property type="match status" value="1"/>
</dbReference>
<dbReference type="EMBL" id="AKCR02000032">
    <property type="protein sequence ID" value="PKK25625.1"/>
    <property type="molecule type" value="Genomic_DNA"/>
</dbReference>
<dbReference type="SMART" id="SM00382">
    <property type="entry name" value="AAA"/>
    <property type="match status" value="1"/>
</dbReference>
<feature type="compositionally biased region" description="Polar residues" evidence="1">
    <location>
        <begin position="1539"/>
        <end position="1564"/>
    </location>
</feature>
<keyword evidence="4" id="KW-1185">Reference proteome</keyword>
<reference evidence="3 4" key="1">
    <citation type="journal article" date="2013" name="Science">
        <title>Genomic diversity and evolution of the head crest in the rock pigeon.</title>
        <authorList>
            <person name="Shapiro M.D."/>
            <person name="Kronenberg Z."/>
            <person name="Li C."/>
            <person name="Domyan E.T."/>
            <person name="Pan H."/>
            <person name="Campbell M."/>
            <person name="Tan H."/>
            <person name="Huff C.D."/>
            <person name="Hu H."/>
            <person name="Vickrey A.I."/>
            <person name="Nielsen S.C."/>
            <person name="Stringham S.A."/>
            <person name="Hu H."/>
            <person name="Willerslev E."/>
            <person name="Gilbert M.T."/>
            <person name="Yandell M."/>
            <person name="Zhang G."/>
            <person name="Wang J."/>
        </authorList>
    </citation>
    <scope>NUCLEOTIDE SEQUENCE [LARGE SCALE GENOMIC DNA]</scope>
    <source>
        <tissue evidence="3">Blood</tissue>
    </source>
</reference>
<organism evidence="3 4">
    <name type="scientific">Columba livia</name>
    <name type="common">Rock dove</name>
    <dbReference type="NCBI Taxonomy" id="8932"/>
    <lineage>
        <taxon>Eukaryota</taxon>
        <taxon>Metazoa</taxon>
        <taxon>Chordata</taxon>
        <taxon>Craniata</taxon>
        <taxon>Vertebrata</taxon>
        <taxon>Euteleostomi</taxon>
        <taxon>Archelosauria</taxon>
        <taxon>Archosauria</taxon>
        <taxon>Dinosauria</taxon>
        <taxon>Saurischia</taxon>
        <taxon>Theropoda</taxon>
        <taxon>Coelurosauria</taxon>
        <taxon>Aves</taxon>
        <taxon>Neognathae</taxon>
        <taxon>Neoaves</taxon>
        <taxon>Columbimorphae</taxon>
        <taxon>Columbiformes</taxon>
        <taxon>Columbidae</taxon>
        <taxon>Columba</taxon>
    </lineage>
</organism>
<feature type="compositionally biased region" description="Basic residues" evidence="1">
    <location>
        <begin position="511"/>
        <end position="528"/>
    </location>
</feature>
<feature type="region of interest" description="Disordered" evidence="1">
    <location>
        <begin position="956"/>
        <end position="1067"/>
    </location>
</feature>
<feature type="compositionally biased region" description="Basic and acidic residues" evidence="1">
    <location>
        <begin position="1617"/>
        <end position="1639"/>
    </location>
</feature>
<gene>
    <name evidence="3" type="primary">ATAD5</name>
    <name evidence="3" type="ORF">A306_00006298</name>
</gene>
<sequence length="1851" mass="206658">MEYVIVECGVRGQESSGATRAESDLPGCSVQGAESAPLPADKHRTTVSGPCKKRREEDASVKTITRYFSPLAKPVDKVLSPPKTNNILDYFKKTSVAEKATLPVVAGENKTLLDADDKDCKSPFKPPLKRKRKRVNLNNKLREGKESENEHQVQIISDDNRETTGLKQDSNDFTAPCTLVDEKCTRELAEDNVQRENFSSDVIYRKNADKVGLKVNGTKNRTRKSRKRKHKVNMDLSESFSSENQLNDKWEKETEDNKKMVSPAIAECDAAISDSSFEVHPDDKTSRVNNSIITVSFEEFLKSQGENDGAGVEEDTKPTVDSSAPANETDKSDNVGDLEKGEESQQPPLRTVTVLAQVHSIPPKLAALHKEQKGSRKIASIFLKQRRSVGEKESSPPPLDSEQMEQVTQKRKSNVVIEEEELELAVLETGGSDYLKPKCSLEERHQFMKAFRQPTADVVKSGVKKTPGKQKQTVGKPSKEKGGPEDDVASNKGLESGEPEGSVDKCTRSSARTKTKRPKKFQKKGNRRKASETEETNVSNISSYNEDEDSGSSVLTKENTLDVRISSSPQVNELRRSLRQKNIKTPKSVTPKKVRIRNNELSGRPLQTSTPKASKRALRKINVYKAEVITVPCDGNSPIRMRFTRISATTKSSKAEAMKNEEFNSKNIKISSTSKNISKAKQLVEKAKAIRHNRSKVNEEAPAPVRRSSRQRALAEKKKLQEDEESVIILDSSLSDTSTAAHSVKQKSLRSLNDVLGKKSRKLNVAKNSNGKPGYPPSFQGRRAQISAGEPIVIFDEGSQDASENSQDDDQFRAKREFLMSGLPELLKRQIAKKAAAMEAYSLASSCFRTVVHVRQKDDCYPMWKLKSPSCPLLTKLRKLNTEVTNVTKIALSLGEFSTVNSKLTGNCSAPVLSGHRPVFPDTFREDLLDEIMSSNSQFPVRKYFDKFLKKQTEGSGFENSTSVQEDGTASSEVNQKHSDNWKETKRKRKETEDHKSKRRKQIEGTETEIKSRVSKSLISPLSGERQVETGQATHLGENKAQKPGVMTEDTENSSEPNALSGVEKEDVLWTEKYQPQDSSELVGNKKEIERLRSWLKEWKKRADWEEKRNQKGDKEDKGHQDSLDSLDFKDDQSDHEEESSLCNTVLITGPPGVGKTAAVYACAQELGFKVFEVNASCQRSGRQILSQLKEATQSHQVDKKGVNAHKPCFFNSCSSAKSPKKMYSPKKVISPRKPPLSPKGGGLKRSLPPKTLANYFKISSKRKDNDGTVTSQEKSKGNTQDSREEKKDAQIKSISKEVEGGEHNRKSATSLILFEEVDIIFDEDAGFLSAIKTFMATAKRPVVLTTNDPTFSLVFDGYFEEINFKTPSLVHAASFLQALCLAENLRTDVKDLAALLTTNNCDIRRSVLYLQFWVRSGGGFLKDKRLAHRGGDETNEVDHVIHSEETTDSKMDFSQADAHLQEFPKCDTGCVETLLGLKNILLPSEDLVTFLKHKTTTMEKLNKLMQLLTEFQMKKVDFIYSNLELVLPLPVRVLSNQSDPSNSILEKTNTNVVSSKTGSTDSHCSGKSSTGRKSKKTKNQKRLVTLDDSDLFDTGLNYSAEFITLPSDSPPSCAEGNKEEPKLLMNKEEKETKTKTPAKEKRSALVVQCLNSLAEFVENMSFLDCCVNTNTKEPMEFSTDEGFNWTNGKIKNGLCDEFSIENTDWWSSQSCSEIKAAIEALSFNKCSVNMLQNLESSLSETPDSDQLEGLTLHISNTRNDVSFSQSAESSVYKKAQKRLAVIRTVFSRSPLNLGNKQASVLEYLPTLRSICRSEKLKEQGKTKRRFLHYLEGIHLEIPRQMINGLCLDFP</sequence>
<dbReference type="STRING" id="8932.A0A2I0M7G5"/>
<comment type="caution">
    <text evidence="3">The sequence shown here is derived from an EMBL/GenBank/DDBJ whole genome shotgun (WGS) entry which is preliminary data.</text>
</comment>
<dbReference type="PANTHER" id="PTHR23389:SF21">
    <property type="entry name" value="ATPASE FAMILY AAA DOMAIN-CONTAINING PROTEIN 5"/>
    <property type="match status" value="1"/>
</dbReference>
<dbReference type="GO" id="GO:0061860">
    <property type="term" value="F:DNA clamp unloader activity"/>
    <property type="evidence" value="ECO:0007669"/>
    <property type="project" value="TreeGrafter"/>
</dbReference>
<name>A0A2I0M7G5_COLLI</name>
<feature type="compositionally biased region" description="Basic and acidic residues" evidence="1">
    <location>
        <begin position="1274"/>
        <end position="1302"/>
    </location>
</feature>
<protein>
    <submittedName>
        <fullName evidence="3">ATPase family, AAA domain containing 5</fullName>
    </submittedName>
</protein>
<dbReference type="PANTHER" id="PTHR23389">
    <property type="entry name" value="CHROMOSOME TRANSMISSION FIDELITY FACTOR 18"/>
    <property type="match status" value="1"/>
</dbReference>
<dbReference type="Gene3D" id="3.40.50.300">
    <property type="entry name" value="P-loop containing nucleotide triphosphate hydrolases"/>
    <property type="match status" value="2"/>
</dbReference>
<evidence type="ECO:0000313" key="3">
    <source>
        <dbReference type="EMBL" id="PKK25625.1"/>
    </source>
</evidence>
<feature type="region of interest" description="Disordered" evidence="1">
    <location>
        <begin position="1217"/>
        <end position="1250"/>
    </location>
</feature>
<evidence type="ECO:0000256" key="1">
    <source>
        <dbReference type="SAM" id="MobiDB-lite"/>
    </source>
</evidence>
<dbReference type="GO" id="GO:0016887">
    <property type="term" value="F:ATP hydrolysis activity"/>
    <property type="evidence" value="ECO:0007669"/>
    <property type="project" value="InterPro"/>
</dbReference>
<feature type="region of interest" description="Disordered" evidence="1">
    <location>
        <begin position="303"/>
        <end position="350"/>
    </location>
</feature>